<feature type="transmembrane region" description="Helical" evidence="7">
    <location>
        <begin position="374"/>
        <end position="395"/>
    </location>
</feature>
<reference evidence="9 10" key="1">
    <citation type="submission" date="2023-03" db="EMBL/GenBank/DDBJ databases">
        <title>Novel Species.</title>
        <authorList>
            <person name="Ma S."/>
        </authorList>
    </citation>
    <scope>NUCLEOTIDE SEQUENCE [LARGE SCALE GENOMIC DNA]</scope>
    <source>
        <strain evidence="9 10">LIND6LT2</strain>
    </source>
</reference>
<proteinExistence type="predicted"/>
<dbReference type="Proteomes" id="UP001486565">
    <property type="component" value="Chromosome"/>
</dbReference>
<keyword evidence="5 7" id="KW-1133">Transmembrane helix</keyword>
<feature type="transmembrane region" description="Helical" evidence="7">
    <location>
        <begin position="145"/>
        <end position="167"/>
    </location>
</feature>
<accession>A0ABZ2Y8B9</accession>
<keyword evidence="10" id="KW-1185">Reference proteome</keyword>
<organism evidence="9 10">
    <name type="scientific">Defluviitalea saccharophila</name>
    <dbReference type="NCBI Taxonomy" id="879970"/>
    <lineage>
        <taxon>Bacteria</taxon>
        <taxon>Bacillati</taxon>
        <taxon>Bacillota</taxon>
        <taxon>Clostridia</taxon>
        <taxon>Lachnospirales</taxon>
        <taxon>Defluviitaleaceae</taxon>
        <taxon>Defluviitalea</taxon>
    </lineage>
</organism>
<feature type="transmembrane region" description="Helical" evidence="7">
    <location>
        <begin position="49"/>
        <end position="69"/>
    </location>
</feature>
<feature type="transmembrane region" description="Helical" evidence="7">
    <location>
        <begin position="110"/>
        <end position="133"/>
    </location>
</feature>
<feature type="transmembrane region" description="Helical" evidence="7">
    <location>
        <begin position="262"/>
        <end position="279"/>
    </location>
</feature>
<keyword evidence="4 7" id="KW-0812">Transmembrane</keyword>
<keyword evidence="2" id="KW-0813">Transport</keyword>
<keyword evidence="6 7" id="KW-0472">Membrane</keyword>
<feature type="transmembrane region" description="Helical" evidence="7">
    <location>
        <begin position="173"/>
        <end position="194"/>
    </location>
</feature>
<dbReference type="Gene3D" id="1.20.1250.20">
    <property type="entry name" value="MFS general substrate transporter like domains"/>
    <property type="match status" value="1"/>
</dbReference>
<dbReference type="CDD" id="cd06173">
    <property type="entry name" value="MFS_MefA_like"/>
    <property type="match status" value="1"/>
</dbReference>
<name>A0ABZ2Y8B9_9FIRM</name>
<feature type="domain" description="Major facilitator superfamily (MFS) profile" evidence="8">
    <location>
        <begin position="11"/>
        <end position="403"/>
    </location>
</feature>
<evidence type="ECO:0000259" key="8">
    <source>
        <dbReference type="PROSITE" id="PS50850"/>
    </source>
</evidence>
<dbReference type="InterPro" id="IPR020846">
    <property type="entry name" value="MFS_dom"/>
</dbReference>
<dbReference type="InterPro" id="IPR011701">
    <property type="entry name" value="MFS"/>
</dbReference>
<feature type="transmembrane region" description="Helical" evidence="7">
    <location>
        <begin position="349"/>
        <end position="368"/>
    </location>
</feature>
<dbReference type="RefSeq" id="WP_341877796.1">
    <property type="nucleotide sequence ID" value="NZ_CP121687.1"/>
</dbReference>
<feature type="transmembrane region" description="Helical" evidence="7">
    <location>
        <begin position="229"/>
        <end position="250"/>
    </location>
</feature>
<evidence type="ECO:0000256" key="6">
    <source>
        <dbReference type="ARBA" id="ARBA00023136"/>
    </source>
</evidence>
<feature type="transmembrane region" description="Helical" evidence="7">
    <location>
        <begin position="81"/>
        <end position="104"/>
    </location>
</feature>
<evidence type="ECO:0000256" key="2">
    <source>
        <dbReference type="ARBA" id="ARBA00022448"/>
    </source>
</evidence>
<feature type="transmembrane region" description="Helical" evidence="7">
    <location>
        <begin position="20"/>
        <end position="43"/>
    </location>
</feature>
<dbReference type="InterPro" id="IPR036259">
    <property type="entry name" value="MFS_trans_sf"/>
</dbReference>
<evidence type="ECO:0000313" key="9">
    <source>
        <dbReference type="EMBL" id="WZL70839.1"/>
    </source>
</evidence>
<feature type="transmembrane region" description="Helical" evidence="7">
    <location>
        <begin position="315"/>
        <end position="337"/>
    </location>
</feature>
<sequence length="409" mass="44983">MRKNDSQQGTTLFDKRIVLFLISQNISLFGSSVVAFAIIWYITLETSSGIWLMLSTICSMLPQVVISLWGGVWADRYNRKYLIMLSDAFIALFTLGLAIAFWMGFRRMELLLAVSVVRSIGGGIQAPAVNAIFPQLVAQDKLTKVQGINQALNSLLMLLAPAVGGLVLGSMDIAWTFMIDLVTAALAILILCFIQVEKIQRTDAFTSVLTELKEGIHYTFSNPLLKGIIICYVFSFFLITPAAVLTPLMIERSFGSDVWRLTANEIVWTVGSMIGGVYVSMHGEFKDKIRTIALCLVAFGVTFALLGMAENFILYLLIMGIGGFFMPIIATAETVFIQENTQPTMMGRVFSIVQIISVSAMPVAILFFGPLADIVSVESILIISGILLALVGILYQYSQKNTKKPDPIH</sequence>
<evidence type="ECO:0000256" key="5">
    <source>
        <dbReference type="ARBA" id="ARBA00022989"/>
    </source>
</evidence>
<comment type="subcellular location">
    <subcellularLocation>
        <location evidence="1">Cell membrane</location>
        <topology evidence="1">Multi-pass membrane protein</topology>
    </subcellularLocation>
</comment>
<keyword evidence="3" id="KW-1003">Cell membrane</keyword>
<evidence type="ECO:0000256" key="4">
    <source>
        <dbReference type="ARBA" id="ARBA00022692"/>
    </source>
</evidence>
<evidence type="ECO:0000256" key="1">
    <source>
        <dbReference type="ARBA" id="ARBA00004651"/>
    </source>
</evidence>
<evidence type="ECO:0000256" key="3">
    <source>
        <dbReference type="ARBA" id="ARBA00022475"/>
    </source>
</evidence>
<dbReference type="PANTHER" id="PTHR43266">
    <property type="entry name" value="MACROLIDE-EFFLUX PROTEIN"/>
    <property type="match status" value="1"/>
</dbReference>
<dbReference type="Pfam" id="PF07690">
    <property type="entry name" value="MFS_1"/>
    <property type="match status" value="1"/>
</dbReference>
<dbReference type="SUPFAM" id="SSF103473">
    <property type="entry name" value="MFS general substrate transporter"/>
    <property type="match status" value="1"/>
</dbReference>
<dbReference type="PANTHER" id="PTHR43266:SF10">
    <property type="entry name" value="BACILYSIN EXPORTER BACE-RELATED"/>
    <property type="match status" value="1"/>
</dbReference>
<dbReference type="PROSITE" id="PS50850">
    <property type="entry name" value="MFS"/>
    <property type="match status" value="1"/>
</dbReference>
<evidence type="ECO:0000256" key="7">
    <source>
        <dbReference type="SAM" id="Phobius"/>
    </source>
</evidence>
<gene>
    <name evidence="9" type="ORF">QBE51_04765</name>
</gene>
<dbReference type="EMBL" id="CP121687">
    <property type="protein sequence ID" value="WZL70839.1"/>
    <property type="molecule type" value="Genomic_DNA"/>
</dbReference>
<evidence type="ECO:0000313" key="10">
    <source>
        <dbReference type="Proteomes" id="UP001486565"/>
    </source>
</evidence>
<protein>
    <submittedName>
        <fullName evidence="9">MFS transporter</fullName>
    </submittedName>
</protein>
<feature type="transmembrane region" description="Helical" evidence="7">
    <location>
        <begin position="291"/>
        <end position="309"/>
    </location>
</feature>